<keyword evidence="2" id="KW-0597">Phosphoprotein</keyword>
<dbReference type="SUPFAM" id="SSF55048">
    <property type="entry name" value="Probable ACP-binding domain of malonyl-CoA ACP transacylase"/>
    <property type="match status" value="1"/>
</dbReference>
<dbReference type="InterPro" id="IPR014043">
    <property type="entry name" value="Acyl_transferase_dom"/>
</dbReference>
<dbReference type="Gene3D" id="3.40.50.720">
    <property type="entry name" value="NAD(P)-binding Rossmann-like Domain"/>
    <property type="match status" value="2"/>
</dbReference>
<dbReference type="SMART" id="SM00829">
    <property type="entry name" value="PKS_ER"/>
    <property type="match status" value="1"/>
</dbReference>
<dbReference type="Gene3D" id="1.10.1200.10">
    <property type="entry name" value="ACP-like"/>
    <property type="match status" value="1"/>
</dbReference>
<evidence type="ECO:0000256" key="1">
    <source>
        <dbReference type="ARBA" id="ARBA00022450"/>
    </source>
</evidence>
<evidence type="ECO:0000256" key="9">
    <source>
        <dbReference type="PROSITE-ProRule" id="PRU01363"/>
    </source>
</evidence>
<feature type="region of interest" description="N-terminal hotdog fold" evidence="9">
    <location>
        <begin position="408"/>
        <end position="538"/>
    </location>
</feature>
<dbReference type="OrthoDB" id="329835at2759"/>
<dbReference type="InterPro" id="IPR016036">
    <property type="entry name" value="Malonyl_transacylase_ACP-bd"/>
</dbReference>
<dbReference type="SMART" id="SM00826">
    <property type="entry name" value="PKS_DH"/>
    <property type="match status" value="1"/>
</dbReference>
<evidence type="ECO:0000256" key="6">
    <source>
        <dbReference type="ARBA" id="ARBA00023002"/>
    </source>
</evidence>
<keyword evidence="12" id="KW-1185">Reference proteome</keyword>
<dbReference type="InterPro" id="IPR020807">
    <property type="entry name" value="PKS_DH"/>
</dbReference>
<accession>A0A8H5XSS5</accession>
<dbReference type="InterPro" id="IPR020806">
    <property type="entry name" value="PKS_PP-bd"/>
</dbReference>
<gene>
    <name evidence="11" type="ORF">FMUND_15005</name>
</gene>
<sequence>MPTQGLWYRKIWLTILQYPRVQVAVNSFGIGGANAHVILESAASFGFGRKPESKSQGSGDGNLGWHLLTFSAKHPKALEMSAQRHEEYLTTHPDSLSNMAYTLNTKRMIALVKLLRTWGISPDAVVGHSSGEIAAAYACGAISAQDAIRVAYYRGNSTIALKSLRKGGMAAIGLGREDAEQYLQPGVTIGCDNSPASVTLTGDADVLERVMGTIRTADPSVLVRPLRVECAYHSEHMRLVAKDYAARLGTVNASQPQVPFYSSVTRGVNSDLSISYWTENLVSPVLFKGAIQTALQSHDNLTFVGIGPHSALAGPIRQTIQSEIKSNTGYIPTLVRKKDAHLSILSTAGNLWLAGSPDLDLSAVNLHGRPEGGELLTDLPTYSWHYDGEYWLENRLSRDWRFRKFDHHELLGARVLESADAGPAWRCKLRVQDAPWLSDHDILGDIIFPGAAYLCMAGEAIKQLRPGSHDYSLRRVTLASALVLHGDPVELVTTLTPVRLTNAADSDWYSFTISCFTATTNTWTKHVSGQVRSGRTFVPDTPKIEPLPRKVPTSVMYNVWRRFGLNYGGRFCGLDDISAHTTEKRAVGTIYQKCLPEESELYSVHPASIDAAFHLSNVCLCHGLGRNFRTPSVPKYIEEMYVGRPEGPIRVVGDAANKGRGGSMSNLVGVSNGKVVLSWKGLELSPLSDGSDVVDDDPHAAAVLEWKTDADFIDATRLLRSLKKDPDDEQHRLVDTMGLACIIESRYQLAGLETTQWHLVKFRDWMDIPYAEAVEGRYPHVPNCVEIATMSSEERQKLIRDYLAASKGTEAEAVAISLYRIFDNSVRFFTGEADPLEVLMADNILMRMYDFTNNADHLHFLTLLGHEKPTMRVLEIGAGTGGTTATILPALRSDQGERMYGTYVYSDISAGFFMGAKERFCDYHAIEYSVLDITQDPISQGFEEGSFDLIVSSNCLHATPDLAKTLSNVRKLLHPEGRLFLMELSPESSKSVNYVMGPLVGWWLSEDGRENEPYVSPGIWHEKLLQAGFSGVEAYAFDGNMNNSIIARPVQPRREQLKRVSIVANELNHPAVAEVTKYLQGKGLDLDLFSLGQVLTPGQPAVFLVDLEATFLANITEEQFKSFKRTLFSVQDVPFCWVTGACQIGCKNPDYALVNGMARSIRQETGIDLVTFELEVFDESAWRALSDLLETFPSRVTDGEVDTDFESEYAFHAGTIQVGRMHWINVNSELQDKRHEVRMESLVIGKPGIIQTLHWKQKTSPVLKAEDWVQVDTRAVGLNFKDVLIAMGIVEATNDGLAAGDFGFEGAGVVTRVGSGVQHLVVGDRVAFSSTGCVSTSQTMPEIYCTKIHDSLTFEEAATMPCVFGTAMYGLVDLARLEAEQSVLIHSACGGVGQAAIQIAKMIGAEEKIEYLMSVFGIPRDHIFNSRDSSFWQGILKATYGRGVDVVLNSLSGELLHESWNCVAKFGTMVEIGKRDFIGKAELAMDRFENNRTFVGLDHTDLWAHKPNVASRVLNKIMELCGQGKLGPIGPIKTFEAARVEGTFRYMQKGQHIGKIAVTVPESRATHAPEAEPARRELILRDDRTYVFAGGLGGLGQSIATYLAEKGARHLLFFSRTATQFAESNPAFFEELGSLGCSTQVVSGNINNRADVEKAVASASHPIAGVLQAAMVLQDAKFVDMKFDAWQTAVLPKVLGTRNLEEALKKQEEPLDFFYLFSSVSGTAGQIGQANYAAGNTFMDAYVQYRHGQGLACSTLAIGVMEDVGFLARERHLLEALRATSLHFLHEQDLLDSLELMLCPRASLANGTSDRSTSAEEKTDEYTRLTRGYINDSHVVVGLRSKLPLLSPMNRTGWKKSPHGGLKEFLLSCGKTPELLEADATADFLAHEIGTTLFNFMMRNDEEPDLTVPLASAGVDSLVSIELRNWFRQKVGVPFTVVEIVGAASIADLGRMMAGKLAEKY</sequence>
<dbReference type="Pfam" id="PF00550">
    <property type="entry name" value="PP-binding"/>
    <property type="match status" value="1"/>
</dbReference>
<keyword evidence="1" id="KW-0596">Phosphopantetheine</keyword>
<keyword evidence="3" id="KW-0489">Methyltransferase</keyword>
<dbReference type="SUPFAM" id="SSF53335">
    <property type="entry name" value="S-adenosyl-L-methionine-dependent methyltransferases"/>
    <property type="match status" value="1"/>
</dbReference>
<dbReference type="InterPro" id="IPR049551">
    <property type="entry name" value="PKS_DH_C"/>
</dbReference>
<dbReference type="GO" id="GO:0044550">
    <property type="term" value="P:secondary metabolite biosynthetic process"/>
    <property type="evidence" value="ECO:0007669"/>
    <property type="project" value="TreeGrafter"/>
</dbReference>
<dbReference type="InterPro" id="IPR013154">
    <property type="entry name" value="ADH-like_N"/>
</dbReference>
<evidence type="ECO:0000256" key="8">
    <source>
        <dbReference type="ARBA" id="ARBA00023315"/>
    </source>
</evidence>
<dbReference type="InterPro" id="IPR042104">
    <property type="entry name" value="PKS_dehydratase_sf"/>
</dbReference>
<dbReference type="InterPro" id="IPR057326">
    <property type="entry name" value="KR_dom"/>
</dbReference>
<dbReference type="PANTHER" id="PTHR43775">
    <property type="entry name" value="FATTY ACID SYNTHASE"/>
    <property type="match status" value="1"/>
</dbReference>
<dbReference type="InterPro" id="IPR013968">
    <property type="entry name" value="PKS_KR"/>
</dbReference>
<feature type="active site" description="Proton donor; for dehydratase activity" evidence="9">
    <location>
        <position position="610"/>
    </location>
</feature>
<protein>
    <submittedName>
        <fullName evidence="11">Polyketide synthase</fullName>
    </submittedName>
</protein>
<evidence type="ECO:0000313" key="11">
    <source>
        <dbReference type="EMBL" id="KAF5698755.1"/>
    </source>
</evidence>
<dbReference type="GO" id="GO:0004312">
    <property type="term" value="F:fatty acid synthase activity"/>
    <property type="evidence" value="ECO:0007669"/>
    <property type="project" value="TreeGrafter"/>
</dbReference>
<dbReference type="InterPro" id="IPR001227">
    <property type="entry name" value="Ac_transferase_dom_sf"/>
</dbReference>
<dbReference type="EMBL" id="JAAOAN010000871">
    <property type="protein sequence ID" value="KAF5698755.1"/>
    <property type="molecule type" value="Genomic_DNA"/>
</dbReference>
<dbReference type="PROSITE" id="PS00012">
    <property type="entry name" value="PHOSPHOPANTETHEINE"/>
    <property type="match status" value="1"/>
</dbReference>
<evidence type="ECO:0000256" key="3">
    <source>
        <dbReference type="ARBA" id="ARBA00022603"/>
    </source>
</evidence>
<organism evidence="11 12">
    <name type="scientific">Fusarium mundagurra</name>
    <dbReference type="NCBI Taxonomy" id="1567541"/>
    <lineage>
        <taxon>Eukaryota</taxon>
        <taxon>Fungi</taxon>
        <taxon>Dikarya</taxon>
        <taxon>Ascomycota</taxon>
        <taxon>Pezizomycotina</taxon>
        <taxon>Sordariomycetes</taxon>
        <taxon>Hypocreomycetidae</taxon>
        <taxon>Hypocreales</taxon>
        <taxon>Nectriaceae</taxon>
        <taxon>Fusarium</taxon>
        <taxon>Fusarium fujikuroi species complex</taxon>
    </lineage>
</organism>
<dbReference type="Gene3D" id="3.90.180.10">
    <property type="entry name" value="Medium-chain alcohol dehydrogenases, catalytic domain"/>
    <property type="match status" value="1"/>
</dbReference>
<dbReference type="Pfam" id="PF08242">
    <property type="entry name" value="Methyltransf_12"/>
    <property type="match status" value="1"/>
</dbReference>
<dbReference type="InterPro" id="IPR036736">
    <property type="entry name" value="ACP-like_sf"/>
</dbReference>
<evidence type="ECO:0000256" key="7">
    <source>
        <dbReference type="ARBA" id="ARBA00023268"/>
    </source>
</evidence>
<dbReference type="SUPFAM" id="SSF50129">
    <property type="entry name" value="GroES-like"/>
    <property type="match status" value="1"/>
</dbReference>
<dbReference type="CDD" id="cd05195">
    <property type="entry name" value="enoyl_red"/>
    <property type="match status" value="1"/>
</dbReference>
<evidence type="ECO:0000259" key="10">
    <source>
        <dbReference type="PROSITE" id="PS52019"/>
    </source>
</evidence>
<feature type="region of interest" description="C-terminal hotdog fold" evidence="9">
    <location>
        <begin position="548"/>
        <end position="693"/>
    </location>
</feature>
<dbReference type="GO" id="GO:0008168">
    <property type="term" value="F:methyltransferase activity"/>
    <property type="evidence" value="ECO:0007669"/>
    <property type="project" value="UniProtKB-KW"/>
</dbReference>
<feature type="non-terminal residue" evidence="11">
    <location>
        <position position="1"/>
    </location>
</feature>
<comment type="caution">
    <text evidence="11">The sequence shown here is derived from an EMBL/GenBank/DDBJ whole genome shotgun (WGS) entry which is preliminary data.</text>
</comment>
<dbReference type="SMART" id="SM00827">
    <property type="entry name" value="PKS_AT"/>
    <property type="match status" value="1"/>
</dbReference>
<reference evidence="11 12" key="1">
    <citation type="submission" date="2020-05" db="EMBL/GenBank/DDBJ databases">
        <title>Identification and distribution of gene clusters putatively required for synthesis of sphingolipid metabolism inhibitors in phylogenetically diverse species of the filamentous fungus Fusarium.</title>
        <authorList>
            <person name="Kim H.-S."/>
            <person name="Busman M."/>
            <person name="Brown D.W."/>
            <person name="Divon H."/>
            <person name="Uhlig S."/>
            <person name="Proctor R.H."/>
        </authorList>
    </citation>
    <scope>NUCLEOTIDE SEQUENCE [LARGE SCALE GENOMIC DNA]</scope>
    <source>
        <strain evidence="11 12">NRRL 66235</strain>
    </source>
</reference>
<dbReference type="InterPro" id="IPR011032">
    <property type="entry name" value="GroES-like_sf"/>
</dbReference>
<keyword evidence="4" id="KW-0808">Transferase</keyword>
<dbReference type="InterPro" id="IPR029063">
    <property type="entry name" value="SAM-dependent_MTases_sf"/>
</dbReference>
<dbReference type="Proteomes" id="UP000544331">
    <property type="component" value="Unassembled WGS sequence"/>
</dbReference>
<dbReference type="GO" id="GO:0006633">
    <property type="term" value="P:fatty acid biosynthetic process"/>
    <property type="evidence" value="ECO:0007669"/>
    <property type="project" value="TreeGrafter"/>
</dbReference>
<evidence type="ECO:0000256" key="2">
    <source>
        <dbReference type="ARBA" id="ARBA00022553"/>
    </source>
</evidence>
<dbReference type="InterPro" id="IPR006162">
    <property type="entry name" value="Ppantetheine_attach_site"/>
</dbReference>
<dbReference type="GO" id="GO:0031177">
    <property type="term" value="F:phosphopantetheine binding"/>
    <property type="evidence" value="ECO:0007669"/>
    <property type="project" value="InterPro"/>
</dbReference>
<dbReference type="InterPro" id="IPR049552">
    <property type="entry name" value="PKS_DH_N"/>
</dbReference>
<name>A0A8H5XSS5_9HYPO</name>
<dbReference type="Pfam" id="PF00698">
    <property type="entry name" value="Acyl_transf_1"/>
    <property type="match status" value="1"/>
</dbReference>
<dbReference type="InterPro" id="IPR050091">
    <property type="entry name" value="PKS_NRPS_Biosynth_Enz"/>
</dbReference>
<keyword evidence="8" id="KW-0012">Acyltransferase</keyword>
<dbReference type="SUPFAM" id="SSF51735">
    <property type="entry name" value="NAD(P)-binding Rossmann-fold domains"/>
    <property type="match status" value="2"/>
</dbReference>
<dbReference type="SUPFAM" id="SSF52151">
    <property type="entry name" value="FabD/lysophospholipase-like"/>
    <property type="match status" value="1"/>
</dbReference>
<dbReference type="PANTHER" id="PTHR43775:SF49">
    <property type="entry name" value="SYNTHASE, PUTATIVE (JCVI)-RELATED"/>
    <property type="match status" value="1"/>
</dbReference>
<dbReference type="Gene3D" id="3.10.129.110">
    <property type="entry name" value="Polyketide synthase dehydratase"/>
    <property type="match status" value="1"/>
</dbReference>
<dbReference type="InterPro" id="IPR009081">
    <property type="entry name" value="PP-bd_ACP"/>
</dbReference>
<keyword evidence="5" id="KW-0521">NADP</keyword>
<dbReference type="Pfam" id="PF08659">
    <property type="entry name" value="KR"/>
    <property type="match status" value="1"/>
</dbReference>
<dbReference type="SMART" id="SM00823">
    <property type="entry name" value="PKS_PP"/>
    <property type="match status" value="1"/>
</dbReference>
<dbReference type="Pfam" id="PF22621">
    <property type="entry name" value="CurL-like_PKS_C"/>
    <property type="match status" value="1"/>
</dbReference>
<dbReference type="PROSITE" id="PS52019">
    <property type="entry name" value="PKS_MFAS_DH"/>
    <property type="match status" value="1"/>
</dbReference>
<dbReference type="Gene3D" id="3.30.70.250">
    <property type="entry name" value="Malonyl-CoA ACP transacylase, ACP-binding"/>
    <property type="match status" value="1"/>
</dbReference>
<keyword evidence="7" id="KW-0511">Multifunctional enzyme</keyword>
<dbReference type="SMART" id="SM00822">
    <property type="entry name" value="PKS_KR"/>
    <property type="match status" value="1"/>
</dbReference>
<feature type="active site" description="Proton acceptor; for dehydratase activity" evidence="9">
    <location>
        <position position="440"/>
    </location>
</feature>
<dbReference type="SUPFAM" id="SSF47336">
    <property type="entry name" value="ACP-like"/>
    <property type="match status" value="1"/>
</dbReference>
<proteinExistence type="predicted"/>
<evidence type="ECO:0000313" key="12">
    <source>
        <dbReference type="Proteomes" id="UP000544331"/>
    </source>
</evidence>
<dbReference type="Gene3D" id="3.40.50.150">
    <property type="entry name" value="Vaccinia Virus protein VP39"/>
    <property type="match status" value="1"/>
</dbReference>
<dbReference type="Gene3D" id="3.30.70.3290">
    <property type="match status" value="1"/>
</dbReference>
<dbReference type="InterPro" id="IPR036291">
    <property type="entry name" value="NAD(P)-bd_dom_sf"/>
</dbReference>
<evidence type="ECO:0000256" key="5">
    <source>
        <dbReference type="ARBA" id="ARBA00022857"/>
    </source>
</evidence>
<dbReference type="InterPro" id="IPR016035">
    <property type="entry name" value="Acyl_Trfase/lysoPLipase"/>
</dbReference>
<dbReference type="InterPro" id="IPR013217">
    <property type="entry name" value="Methyltransf_12"/>
</dbReference>
<feature type="domain" description="PKS/mFAS DH" evidence="10">
    <location>
        <begin position="408"/>
        <end position="693"/>
    </location>
</feature>
<dbReference type="GO" id="GO:0016491">
    <property type="term" value="F:oxidoreductase activity"/>
    <property type="evidence" value="ECO:0007669"/>
    <property type="project" value="UniProtKB-KW"/>
</dbReference>
<dbReference type="GO" id="GO:0032259">
    <property type="term" value="P:methylation"/>
    <property type="evidence" value="ECO:0007669"/>
    <property type="project" value="UniProtKB-KW"/>
</dbReference>
<dbReference type="Pfam" id="PF13602">
    <property type="entry name" value="ADH_zinc_N_2"/>
    <property type="match status" value="1"/>
</dbReference>
<dbReference type="Pfam" id="PF08240">
    <property type="entry name" value="ADH_N"/>
    <property type="match status" value="1"/>
</dbReference>
<dbReference type="Gene3D" id="3.40.366.10">
    <property type="entry name" value="Malonyl-Coenzyme A Acyl Carrier Protein, domain 2"/>
    <property type="match status" value="1"/>
</dbReference>
<keyword evidence="6" id="KW-0560">Oxidoreductase</keyword>
<dbReference type="InterPro" id="IPR020843">
    <property type="entry name" value="ER"/>
</dbReference>
<dbReference type="Pfam" id="PF14765">
    <property type="entry name" value="PS-DH"/>
    <property type="match status" value="1"/>
</dbReference>
<dbReference type="InterPro" id="IPR049900">
    <property type="entry name" value="PKS_mFAS_DH"/>
</dbReference>
<dbReference type="CDD" id="cd05274">
    <property type="entry name" value="KR_FAS_SDR_x"/>
    <property type="match status" value="1"/>
</dbReference>
<dbReference type="Pfam" id="PF21089">
    <property type="entry name" value="PKS_DH_N"/>
    <property type="match status" value="1"/>
</dbReference>
<evidence type="ECO:0000256" key="4">
    <source>
        <dbReference type="ARBA" id="ARBA00022679"/>
    </source>
</evidence>